<proteinExistence type="inferred from homology"/>
<feature type="region of interest" description="Disordered" evidence="4">
    <location>
        <begin position="109"/>
        <end position="202"/>
    </location>
</feature>
<dbReference type="GO" id="GO:0005829">
    <property type="term" value="C:cytosol"/>
    <property type="evidence" value="ECO:0007669"/>
    <property type="project" value="TreeGrafter"/>
</dbReference>
<evidence type="ECO:0000256" key="2">
    <source>
        <dbReference type="ARBA" id="ARBA00022679"/>
    </source>
</evidence>
<keyword evidence="3 7" id="KW-0418">Kinase</keyword>
<dbReference type="KEGG" id="bbis:104993885"/>
<reference evidence="7" key="1">
    <citation type="submission" date="2025-08" db="UniProtKB">
        <authorList>
            <consortium name="RefSeq"/>
        </authorList>
    </citation>
    <scope>IDENTIFICATION</scope>
    <source>
        <tissue evidence="7">Blood</tissue>
    </source>
</reference>
<organism evidence="6 7">
    <name type="scientific">Bison bison bison</name>
    <name type="common">North American plains bison</name>
    <dbReference type="NCBI Taxonomy" id="43346"/>
    <lineage>
        <taxon>Eukaryota</taxon>
        <taxon>Metazoa</taxon>
        <taxon>Chordata</taxon>
        <taxon>Craniata</taxon>
        <taxon>Vertebrata</taxon>
        <taxon>Euteleostomi</taxon>
        <taxon>Mammalia</taxon>
        <taxon>Eutheria</taxon>
        <taxon>Laurasiatheria</taxon>
        <taxon>Artiodactyla</taxon>
        <taxon>Ruminantia</taxon>
        <taxon>Pecora</taxon>
        <taxon>Bovidae</taxon>
        <taxon>Bovinae</taxon>
        <taxon>Bison</taxon>
    </lineage>
</organism>
<dbReference type="InterPro" id="IPR027417">
    <property type="entry name" value="P-loop_NTPase"/>
</dbReference>
<dbReference type="GO" id="GO:0004385">
    <property type="term" value="F:GMP kinase activity"/>
    <property type="evidence" value="ECO:0007669"/>
    <property type="project" value="TreeGrafter"/>
</dbReference>
<sequence length="239" mass="25651">MLRRPLAGLAAAALGRALSDGMSGPRPVVLSGPSGAGKSTLLKKLLQEHGSIFGFSVSHTTRDPRPGEENGKDYYFVTREVMQRDIAAGDFIEHAEFSGNLYGTRHTPYHHPWTGRGPPRASVARSASRMKEQMPVRVGPCGHPQTDPDLDPPTPRRRPVPPPRGTGGLEPSPSPVVPVKGPQTPAPFPELPLTLPPPSGKEPGLFDLIIVNDSLDKAYWALKEALSEEIKKAQGTGQS</sequence>
<dbReference type="Pfam" id="PF00625">
    <property type="entry name" value="Guanylate_kin"/>
    <property type="match status" value="1"/>
</dbReference>
<comment type="similarity">
    <text evidence="1">Belongs to the guanylate kinase family.</text>
</comment>
<evidence type="ECO:0000313" key="6">
    <source>
        <dbReference type="Proteomes" id="UP000515208"/>
    </source>
</evidence>
<dbReference type="InterPro" id="IPR008145">
    <property type="entry name" value="GK/Ca_channel_bsu"/>
</dbReference>
<name>A0A6P3I1K7_BISBB</name>
<feature type="compositionally biased region" description="Pro residues" evidence="4">
    <location>
        <begin position="184"/>
        <end position="200"/>
    </location>
</feature>
<dbReference type="AlphaFoldDB" id="A0A6P3I1K7"/>
<dbReference type="InterPro" id="IPR008144">
    <property type="entry name" value="Guanylate_kin-like_dom"/>
</dbReference>
<dbReference type="GeneID" id="104993885"/>
<dbReference type="PROSITE" id="PS50052">
    <property type="entry name" value="GUANYLATE_KINASE_2"/>
    <property type="match status" value="1"/>
</dbReference>
<evidence type="ECO:0000256" key="1">
    <source>
        <dbReference type="ARBA" id="ARBA00005790"/>
    </source>
</evidence>
<evidence type="ECO:0000256" key="4">
    <source>
        <dbReference type="SAM" id="MobiDB-lite"/>
    </source>
</evidence>
<evidence type="ECO:0000256" key="3">
    <source>
        <dbReference type="ARBA" id="ARBA00022777"/>
    </source>
</evidence>
<dbReference type="InterPro" id="IPR020590">
    <property type="entry name" value="Guanylate_kinase_CS"/>
</dbReference>
<dbReference type="Gene3D" id="3.40.50.300">
    <property type="entry name" value="P-loop containing nucleotide triphosphate hydrolases"/>
    <property type="match status" value="1"/>
</dbReference>
<dbReference type="CTD" id="2987"/>
<dbReference type="PANTHER" id="PTHR23117:SF13">
    <property type="entry name" value="GUANYLATE KINASE"/>
    <property type="match status" value="1"/>
</dbReference>
<dbReference type="RefSeq" id="XP_010845594.1">
    <property type="nucleotide sequence ID" value="XM_010847292.1"/>
</dbReference>
<dbReference type="OrthoDB" id="6334211at2759"/>
<accession>A0A6P3I1K7</accession>
<evidence type="ECO:0000313" key="7">
    <source>
        <dbReference type="RefSeq" id="XP_010845594.1"/>
    </source>
</evidence>
<feature type="domain" description="Guanylate kinase-like" evidence="5">
    <location>
        <begin position="25"/>
        <end position="227"/>
    </location>
</feature>
<gene>
    <name evidence="7" type="primary">GUK1</name>
</gene>
<keyword evidence="2" id="KW-0808">Transferase</keyword>
<dbReference type="PANTHER" id="PTHR23117">
    <property type="entry name" value="GUANYLATE KINASE-RELATED"/>
    <property type="match status" value="1"/>
</dbReference>
<dbReference type="PROSITE" id="PS00856">
    <property type="entry name" value="GUANYLATE_KINASE_1"/>
    <property type="match status" value="1"/>
</dbReference>
<dbReference type="CDD" id="cd00071">
    <property type="entry name" value="GMPK"/>
    <property type="match status" value="1"/>
</dbReference>
<keyword evidence="6" id="KW-1185">Reference proteome</keyword>
<protein>
    <submittedName>
        <fullName evidence="7">Guanylate kinase</fullName>
    </submittedName>
</protein>
<dbReference type="FunFam" id="3.30.63.10:FF:000002">
    <property type="entry name" value="Guanylate kinase 1"/>
    <property type="match status" value="1"/>
</dbReference>
<evidence type="ECO:0000259" key="5">
    <source>
        <dbReference type="PROSITE" id="PS50052"/>
    </source>
</evidence>
<dbReference type="SMART" id="SM00072">
    <property type="entry name" value="GuKc"/>
    <property type="match status" value="1"/>
</dbReference>
<dbReference type="Proteomes" id="UP000515208">
    <property type="component" value="Unplaced"/>
</dbReference>
<dbReference type="SUPFAM" id="SSF52540">
    <property type="entry name" value="P-loop containing nucleoside triphosphate hydrolases"/>
    <property type="match status" value="1"/>
</dbReference>